<organism evidence="3 4">
    <name type="scientific">Actinoallomurus liliacearum</name>
    <dbReference type="NCBI Taxonomy" id="1080073"/>
    <lineage>
        <taxon>Bacteria</taxon>
        <taxon>Bacillati</taxon>
        <taxon>Actinomycetota</taxon>
        <taxon>Actinomycetes</taxon>
        <taxon>Streptosporangiales</taxon>
        <taxon>Thermomonosporaceae</taxon>
        <taxon>Actinoallomurus</taxon>
    </lineage>
</organism>
<proteinExistence type="predicted"/>
<keyword evidence="1 3" id="KW-0378">Hydrolase</keyword>
<dbReference type="PANTHER" id="PTHR43798">
    <property type="entry name" value="MONOACYLGLYCEROL LIPASE"/>
    <property type="match status" value="1"/>
</dbReference>
<dbReference type="InterPro" id="IPR000073">
    <property type="entry name" value="AB_hydrolase_1"/>
</dbReference>
<evidence type="ECO:0000313" key="4">
    <source>
        <dbReference type="Proteomes" id="UP001500212"/>
    </source>
</evidence>
<evidence type="ECO:0000256" key="1">
    <source>
        <dbReference type="ARBA" id="ARBA00022801"/>
    </source>
</evidence>
<dbReference type="GO" id="GO:0016787">
    <property type="term" value="F:hydrolase activity"/>
    <property type="evidence" value="ECO:0007669"/>
    <property type="project" value="UniProtKB-KW"/>
</dbReference>
<evidence type="ECO:0000259" key="2">
    <source>
        <dbReference type="Pfam" id="PF00561"/>
    </source>
</evidence>
<protein>
    <submittedName>
        <fullName evidence="3">Alpha/beta hydrolase</fullName>
    </submittedName>
</protein>
<dbReference type="RefSeq" id="WP_345351708.1">
    <property type="nucleotide sequence ID" value="NZ_BAABHJ010000005.1"/>
</dbReference>
<gene>
    <name evidence="3" type="ORF">GCM10023195_19480</name>
</gene>
<dbReference type="SUPFAM" id="SSF53474">
    <property type="entry name" value="alpha/beta-Hydrolases"/>
    <property type="match status" value="1"/>
</dbReference>
<accession>A0ABP8TH31</accession>
<dbReference type="Gene3D" id="3.40.50.1820">
    <property type="entry name" value="alpha/beta hydrolase"/>
    <property type="match status" value="1"/>
</dbReference>
<dbReference type="EMBL" id="BAABHJ010000005">
    <property type="protein sequence ID" value="GAA4605572.1"/>
    <property type="molecule type" value="Genomic_DNA"/>
</dbReference>
<dbReference type="InterPro" id="IPR050266">
    <property type="entry name" value="AB_hydrolase_sf"/>
</dbReference>
<keyword evidence="4" id="KW-1185">Reference proteome</keyword>
<dbReference type="Proteomes" id="UP001500212">
    <property type="component" value="Unassembled WGS sequence"/>
</dbReference>
<dbReference type="PANTHER" id="PTHR43798:SF31">
    <property type="entry name" value="AB HYDROLASE SUPERFAMILY PROTEIN YCLE"/>
    <property type="match status" value="1"/>
</dbReference>
<name>A0ABP8TH31_9ACTN</name>
<dbReference type="Pfam" id="PF00561">
    <property type="entry name" value="Abhydrolase_1"/>
    <property type="match status" value="1"/>
</dbReference>
<reference evidence="4" key="1">
    <citation type="journal article" date="2019" name="Int. J. Syst. Evol. Microbiol.">
        <title>The Global Catalogue of Microorganisms (GCM) 10K type strain sequencing project: providing services to taxonomists for standard genome sequencing and annotation.</title>
        <authorList>
            <consortium name="The Broad Institute Genomics Platform"/>
            <consortium name="The Broad Institute Genome Sequencing Center for Infectious Disease"/>
            <person name="Wu L."/>
            <person name="Ma J."/>
        </authorList>
    </citation>
    <scope>NUCLEOTIDE SEQUENCE [LARGE SCALE GENOMIC DNA]</scope>
    <source>
        <strain evidence="4">JCM 17938</strain>
    </source>
</reference>
<evidence type="ECO:0000313" key="3">
    <source>
        <dbReference type="EMBL" id="GAA4605572.1"/>
    </source>
</evidence>
<dbReference type="InterPro" id="IPR029058">
    <property type="entry name" value="AB_hydrolase_fold"/>
</dbReference>
<feature type="domain" description="AB hydrolase-1" evidence="2">
    <location>
        <begin position="22"/>
        <end position="258"/>
    </location>
</feature>
<comment type="caution">
    <text evidence="3">The sequence shown here is derived from an EMBL/GenBank/DDBJ whole genome shotgun (WGS) entry which is preliminary data.</text>
</comment>
<sequence length="277" mass="29616">MPTFSSHDGTVLAYHLAGQGDPLICLPGGPGRPSGYLGDLGGLTTSRRLILLDNRGTGGSAAPADPSGYRADRLVADVEALREHLGLAAIDLLAHSAAADVAVLYAARHPHRVRRLVLVTPSPRAVGLEPTDEEWLAGIRRRSAEPWYEKAFAALEAWESGDEREETYLAARPFLYSPWDRTAEAHARSFPPVRAAAEGFHGEGAFDPDATRTAVKRLPAPVLVISGENDPSPTPDQAATYAALFPEGRSTSVPGAHFPWVTAPERFAASVERFLAA</sequence>